<keyword evidence="4" id="KW-1185">Reference proteome</keyword>
<dbReference type="AlphaFoldDB" id="A0A1U7MA60"/>
<organism evidence="2 3">
    <name type="scientific">Sporomusa sphaeroides DSM 2875</name>
    <dbReference type="NCBI Taxonomy" id="1337886"/>
    <lineage>
        <taxon>Bacteria</taxon>
        <taxon>Bacillati</taxon>
        <taxon>Bacillota</taxon>
        <taxon>Negativicutes</taxon>
        <taxon>Selenomonadales</taxon>
        <taxon>Sporomusaceae</taxon>
        <taxon>Sporomusa</taxon>
    </lineage>
</organism>
<dbReference type="Proteomes" id="UP000186950">
    <property type="component" value="Plasmid pSSP59"/>
</dbReference>
<evidence type="ECO:0000313" key="2">
    <source>
        <dbReference type="EMBL" id="WXA41927.1"/>
    </source>
</evidence>
<geneLocation type="plasmid" evidence="2 3">
    <name>pSSP59</name>
</geneLocation>
<dbReference type="EMBL" id="FCOW01000038">
    <property type="protein sequence ID" value="CVK21544.1"/>
    <property type="molecule type" value="Genomic_DNA"/>
</dbReference>
<dbReference type="EMBL" id="CP146992">
    <property type="protein sequence ID" value="WXA41927.1"/>
    <property type="molecule type" value="Genomic_DNA"/>
</dbReference>
<evidence type="ECO:0008006" key="5">
    <source>
        <dbReference type="Google" id="ProtNLM"/>
    </source>
</evidence>
<sequence>MVAERKKRKSGYMMLQERDLKMITFVAKFGYCNEDHLRWLIGLTQEKDKNNFNLLVNRLERHGYLEKIKLIAKQPAFILLGKVASELLAIPKPKGLVLHTLKHDMLAIDLYIGMTTKYPNYEIKTEREIRIVEGLSLNHRQQVPDLLVNKSIAVEIELTAKSNDRLQQIVNSYLVKDNYSHVLYYVRSKSLGYKIYNYSGRSPKFQVFYFDEDIVSATELPMDEAIASQFLSDSNDE</sequence>
<evidence type="ECO:0000313" key="4">
    <source>
        <dbReference type="Proteomes" id="UP000245702"/>
    </source>
</evidence>
<reference evidence="2" key="2">
    <citation type="submission" date="2024-03" db="EMBL/GenBank/DDBJ databases">
        <title>Complete genome sequence of Sporomusa sphaeroides DSM 2875T isolated from mud of the Leine river and Sporomusa ovata DSM 2662T isolated from sugar beet leaf silage.</title>
        <authorList>
            <person name="Boeer T."/>
            <person name="Lueschen A."/>
            <person name="Daniel R."/>
            <person name="Poehlein A."/>
        </authorList>
    </citation>
    <scope>NUCLEOTIDE SEQUENCE</scope>
    <source>
        <strain evidence="2">DSM 2875</strain>
        <plasmid evidence="2">pSSP59</plasmid>
    </source>
</reference>
<reference evidence="1 4" key="1">
    <citation type="submission" date="2016-01" db="EMBL/GenBank/DDBJ databases">
        <authorList>
            <person name="Brown R."/>
        </authorList>
    </citation>
    <scope>NUCLEOTIDE SEQUENCE [LARGE SCALE GENOMIC DNA]</scope>
    <source>
        <strain evidence="1">Sporomusa sphaeroides DSM 2875</strain>
    </source>
</reference>
<dbReference type="Proteomes" id="UP000245702">
    <property type="component" value="Unassembled WGS sequence"/>
</dbReference>
<dbReference type="RefSeq" id="WP_075758132.1">
    <property type="nucleotide sequence ID" value="NZ_CP146992.1"/>
</dbReference>
<evidence type="ECO:0000313" key="1">
    <source>
        <dbReference type="EMBL" id="CVK21544.1"/>
    </source>
</evidence>
<evidence type="ECO:0000313" key="3">
    <source>
        <dbReference type="Proteomes" id="UP000186950"/>
    </source>
</evidence>
<dbReference type="KEGG" id="ssph:SPSPH_047390"/>
<gene>
    <name evidence="2" type="ORF">SPSPH_047390</name>
    <name evidence="1" type="ORF">SSPH_04236</name>
</gene>
<name>A0A1U7MA60_9FIRM</name>
<proteinExistence type="predicted"/>
<keyword evidence="2" id="KW-0614">Plasmid</keyword>
<protein>
    <recommendedName>
        <fullName evidence="5">Restriction endonuclease domain-containing protein</fullName>
    </recommendedName>
</protein>
<accession>A0A1U7MA60</accession>